<dbReference type="Gene3D" id="1.10.287.1080">
    <property type="entry name" value="MazG-like"/>
    <property type="match status" value="1"/>
</dbReference>
<accession>A0ABY6G045</accession>
<dbReference type="InterPro" id="IPR048015">
    <property type="entry name" value="NTP-PPase_MazG-like_N"/>
</dbReference>
<dbReference type="EMBL" id="CP107020">
    <property type="protein sequence ID" value="UYG16574.1"/>
    <property type="molecule type" value="Genomic_DNA"/>
</dbReference>
<evidence type="ECO:0000313" key="2">
    <source>
        <dbReference type="EMBL" id="UYG16574.1"/>
    </source>
</evidence>
<dbReference type="GO" id="GO:0008168">
    <property type="term" value="F:methyltransferase activity"/>
    <property type="evidence" value="ECO:0007669"/>
    <property type="project" value="UniProtKB-KW"/>
</dbReference>
<dbReference type="Pfam" id="PF03819">
    <property type="entry name" value="MazG"/>
    <property type="match status" value="1"/>
</dbReference>
<dbReference type="PANTHER" id="PTHR30522">
    <property type="entry name" value="NUCLEOSIDE TRIPHOSPHATE PYROPHOSPHOHYDROLASE"/>
    <property type="match status" value="1"/>
</dbReference>
<keyword evidence="2" id="KW-0808">Transferase</keyword>
<dbReference type="CDD" id="cd11528">
    <property type="entry name" value="NTP-PPase_MazG_Nterm"/>
    <property type="match status" value="1"/>
</dbReference>
<dbReference type="GO" id="GO:0032259">
    <property type="term" value="P:methylation"/>
    <property type="evidence" value="ECO:0007669"/>
    <property type="project" value="UniProtKB-KW"/>
</dbReference>
<feature type="domain" description="NTP pyrophosphohydrolase MazG-like" evidence="1">
    <location>
        <begin position="38"/>
        <end position="114"/>
    </location>
</feature>
<sequence>MSTEPAGTPAPRGSELLRSVEIVDALRGEGGDAWSAQQTHESLARYLLEETYEVLEAIEQGDGDPRALVDELGDLWFQILFHARLGEEESAPWSVDDVARAFNEKMERRNPHVFGDDAASALAHRDDVDEIVAQWHAVKAAEGAPQGILEGLPERLPALQSAAKAVHRARTRGELEALLAGADEAAPEVVGGDVARALLDLVVEAESRDEDPESALRTLLGRLAADGGHGGPGASAAH</sequence>
<dbReference type="Proteomes" id="UP001164305">
    <property type="component" value="Chromosome"/>
</dbReference>
<evidence type="ECO:0000313" key="3">
    <source>
        <dbReference type="Proteomes" id="UP001164305"/>
    </source>
</evidence>
<evidence type="ECO:0000259" key="1">
    <source>
        <dbReference type="Pfam" id="PF03819"/>
    </source>
</evidence>
<keyword evidence="3" id="KW-1185">Reference proteome</keyword>
<organism evidence="2 3">
    <name type="scientific">Brachybacterium huguangmaarense</name>
    <dbReference type="NCBI Taxonomy" id="1652028"/>
    <lineage>
        <taxon>Bacteria</taxon>
        <taxon>Bacillati</taxon>
        <taxon>Actinomycetota</taxon>
        <taxon>Actinomycetes</taxon>
        <taxon>Micrococcales</taxon>
        <taxon>Dermabacteraceae</taxon>
        <taxon>Brachybacterium</taxon>
    </lineage>
</organism>
<dbReference type="PANTHER" id="PTHR30522:SF0">
    <property type="entry name" value="NUCLEOSIDE TRIPHOSPHATE PYROPHOSPHOHYDROLASE"/>
    <property type="match status" value="1"/>
</dbReference>
<dbReference type="RefSeq" id="WP_263593787.1">
    <property type="nucleotide sequence ID" value="NZ_CP107020.1"/>
</dbReference>
<proteinExistence type="predicted"/>
<dbReference type="InterPro" id="IPR011551">
    <property type="entry name" value="NTP_PyrPHydrolase_MazG"/>
</dbReference>
<keyword evidence="2" id="KW-0489">Methyltransferase</keyword>
<dbReference type="SUPFAM" id="SSF101386">
    <property type="entry name" value="all-alpha NTP pyrophosphatases"/>
    <property type="match status" value="1"/>
</dbReference>
<name>A0ABY6G045_9MICO</name>
<reference evidence="2" key="1">
    <citation type="submission" date="2022-10" db="EMBL/GenBank/DDBJ databases">
        <title>Whole-Genome Sequencing of Brachybacterium huguangmaarense BRM-3, Isolated from Betula schmidtii.</title>
        <authorList>
            <person name="Haam D."/>
        </authorList>
    </citation>
    <scope>NUCLEOTIDE SEQUENCE</scope>
    <source>
        <strain evidence="2">BRM-3</strain>
    </source>
</reference>
<dbReference type="InterPro" id="IPR004518">
    <property type="entry name" value="MazG-like_dom"/>
</dbReference>
<gene>
    <name evidence="2" type="ORF">BRM3_13375</name>
</gene>
<protein>
    <submittedName>
        <fullName evidence="2">Tetrapyrrole methyltransferase</fullName>
    </submittedName>
</protein>